<evidence type="ECO:0000256" key="5">
    <source>
        <dbReference type="ARBA" id="ARBA00038063"/>
    </source>
</evidence>
<keyword evidence="3 7" id="KW-0378">Hydrolase</keyword>
<evidence type="ECO:0000256" key="3">
    <source>
        <dbReference type="ARBA" id="ARBA00022801"/>
    </source>
</evidence>
<comment type="subunit">
    <text evidence="7">Monomer.</text>
</comment>
<dbReference type="InterPro" id="IPR018171">
    <property type="entry name" value="Pept_tRNA_hydro_CS"/>
</dbReference>
<keyword evidence="11" id="KW-1185">Reference proteome</keyword>
<comment type="similarity">
    <text evidence="5 7 9">Belongs to the PTH family.</text>
</comment>
<comment type="caution">
    <text evidence="10">The sequence shown here is derived from an EMBL/GenBank/DDBJ whole genome shotgun (WGS) entry which is preliminary data.</text>
</comment>
<dbReference type="Gene3D" id="3.40.50.1470">
    <property type="entry name" value="Peptidyl-tRNA hydrolase"/>
    <property type="match status" value="1"/>
</dbReference>
<dbReference type="HAMAP" id="MF_00083">
    <property type="entry name" value="Pept_tRNA_hydro_bact"/>
    <property type="match status" value="1"/>
</dbReference>
<comment type="subcellular location">
    <subcellularLocation>
        <location evidence="7">Cytoplasm</location>
    </subcellularLocation>
</comment>
<evidence type="ECO:0000256" key="8">
    <source>
        <dbReference type="RuleBase" id="RU000673"/>
    </source>
</evidence>
<feature type="binding site" evidence="7">
    <location>
        <position position="112"/>
    </location>
    <ligand>
        <name>tRNA</name>
        <dbReference type="ChEBI" id="CHEBI:17843"/>
    </ligand>
</feature>
<dbReference type="GO" id="GO:0004045">
    <property type="term" value="F:peptidyl-tRNA hydrolase activity"/>
    <property type="evidence" value="ECO:0007669"/>
    <property type="project" value="UniProtKB-EC"/>
</dbReference>
<dbReference type="EC" id="3.1.1.29" evidence="1 7"/>
<organism evidence="10 11">
    <name type="scientific">Effusibacillus consociatus</name>
    <dbReference type="NCBI Taxonomy" id="1117041"/>
    <lineage>
        <taxon>Bacteria</taxon>
        <taxon>Bacillati</taxon>
        <taxon>Bacillota</taxon>
        <taxon>Bacilli</taxon>
        <taxon>Bacillales</taxon>
        <taxon>Alicyclobacillaceae</taxon>
        <taxon>Effusibacillus</taxon>
    </lineage>
</organism>
<accession>A0ABV9Q2V4</accession>
<feature type="active site" description="Proton acceptor" evidence="7">
    <location>
        <position position="19"/>
    </location>
</feature>
<dbReference type="RefSeq" id="WP_380026496.1">
    <property type="nucleotide sequence ID" value="NZ_JBHSHC010000106.1"/>
</dbReference>
<feature type="binding site" evidence="7">
    <location>
        <position position="14"/>
    </location>
    <ligand>
        <name>tRNA</name>
        <dbReference type="ChEBI" id="CHEBI:17843"/>
    </ligand>
</feature>
<dbReference type="Proteomes" id="UP001596002">
    <property type="component" value="Unassembled WGS sequence"/>
</dbReference>
<dbReference type="Pfam" id="PF01195">
    <property type="entry name" value="Pept_tRNA_hydro"/>
    <property type="match status" value="1"/>
</dbReference>
<feature type="binding site" evidence="7">
    <location>
        <position position="64"/>
    </location>
    <ligand>
        <name>tRNA</name>
        <dbReference type="ChEBI" id="CHEBI:17843"/>
    </ligand>
</feature>
<evidence type="ECO:0000313" key="11">
    <source>
        <dbReference type="Proteomes" id="UP001596002"/>
    </source>
</evidence>
<dbReference type="EMBL" id="JBHSHC010000106">
    <property type="protein sequence ID" value="MFC4768546.1"/>
    <property type="molecule type" value="Genomic_DNA"/>
</dbReference>
<evidence type="ECO:0000256" key="7">
    <source>
        <dbReference type="HAMAP-Rule" id="MF_00083"/>
    </source>
</evidence>
<evidence type="ECO:0000256" key="2">
    <source>
        <dbReference type="ARBA" id="ARBA00022555"/>
    </source>
</evidence>
<dbReference type="CDD" id="cd00462">
    <property type="entry name" value="PTH"/>
    <property type="match status" value="1"/>
</dbReference>
<feature type="site" description="Discriminates between blocked and unblocked aminoacyl-tRNA" evidence="7">
    <location>
        <position position="9"/>
    </location>
</feature>
<evidence type="ECO:0000256" key="1">
    <source>
        <dbReference type="ARBA" id="ARBA00013260"/>
    </source>
</evidence>
<dbReference type="PANTHER" id="PTHR17224:SF1">
    <property type="entry name" value="PEPTIDYL-TRNA HYDROLASE"/>
    <property type="match status" value="1"/>
</dbReference>
<evidence type="ECO:0000256" key="6">
    <source>
        <dbReference type="ARBA" id="ARBA00050038"/>
    </source>
</evidence>
<feature type="site" description="Stabilizes the basic form of H active site to accept a proton" evidence="7">
    <location>
        <position position="91"/>
    </location>
</feature>
<dbReference type="InterPro" id="IPR001328">
    <property type="entry name" value="Pept_tRNA_hydro"/>
</dbReference>
<comment type="catalytic activity">
    <reaction evidence="7 8">
        <text>an N-acyl-L-alpha-aminoacyl-tRNA + H2O = an N-acyl-L-amino acid + a tRNA + H(+)</text>
        <dbReference type="Rhea" id="RHEA:54448"/>
        <dbReference type="Rhea" id="RHEA-COMP:10123"/>
        <dbReference type="Rhea" id="RHEA-COMP:13883"/>
        <dbReference type="ChEBI" id="CHEBI:15377"/>
        <dbReference type="ChEBI" id="CHEBI:15378"/>
        <dbReference type="ChEBI" id="CHEBI:59874"/>
        <dbReference type="ChEBI" id="CHEBI:78442"/>
        <dbReference type="ChEBI" id="CHEBI:138191"/>
        <dbReference type="EC" id="3.1.1.29"/>
    </reaction>
</comment>
<comment type="function">
    <text evidence="7">Catalyzes the release of premature peptidyl moieties from peptidyl-tRNA molecules trapped in stalled 50S ribosomal subunits, and thus maintains levels of free tRNAs and 50S ribosomes.</text>
</comment>
<keyword evidence="2 7" id="KW-0820">tRNA-binding</keyword>
<dbReference type="NCBIfam" id="TIGR00447">
    <property type="entry name" value="pth"/>
    <property type="match status" value="1"/>
</dbReference>
<protein>
    <recommendedName>
        <fullName evidence="6 7">Peptidyl-tRNA hydrolase</fullName>
        <shortName evidence="7">Pth</shortName>
        <ecNumber evidence="1 7">3.1.1.29</ecNumber>
    </recommendedName>
</protein>
<dbReference type="PROSITE" id="PS01196">
    <property type="entry name" value="PEPT_TRNA_HYDROL_2"/>
    <property type="match status" value="1"/>
</dbReference>
<evidence type="ECO:0000256" key="4">
    <source>
        <dbReference type="ARBA" id="ARBA00022884"/>
    </source>
</evidence>
<keyword evidence="7" id="KW-0963">Cytoplasm</keyword>
<feature type="binding site" evidence="7">
    <location>
        <position position="66"/>
    </location>
    <ligand>
        <name>tRNA</name>
        <dbReference type="ChEBI" id="CHEBI:17843"/>
    </ligand>
</feature>
<evidence type="ECO:0000256" key="9">
    <source>
        <dbReference type="RuleBase" id="RU004320"/>
    </source>
</evidence>
<dbReference type="PANTHER" id="PTHR17224">
    <property type="entry name" value="PEPTIDYL-TRNA HYDROLASE"/>
    <property type="match status" value="1"/>
</dbReference>
<keyword evidence="4 7" id="KW-0694">RNA-binding</keyword>
<dbReference type="PROSITE" id="PS01195">
    <property type="entry name" value="PEPT_TRNA_HYDROL_1"/>
    <property type="match status" value="1"/>
</dbReference>
<dbReference type="SUPFAM" id="SSF53178">
    <property type="entry name" value="Peptidyl-tRNA hydrolase-like"/>
    <property type="match status" value="1"/>
</dbReference>
<comment type="function">
    <text evidence="7">Hydrolyzes ribosome-free peptidyl-tRNAs (with 1 or more amino acids incorporated), which drop off the ribosome during protein synthesis, or as a result of ribosome stalling.</text>
</comment>
<gene>
    <name evidence="7 10" type="primary">pth</name>
    <name evidence="10" type="ORF">ACFO8Q_14470</name>
</gene>
<reference evidence="11" key="1">
    <citation type="journal article" date="2019" name="Int. J. Syst. Evol. Microbiol.">
        <title>The Global Catalogue of Microorganisms (GCM) 10K type strain sequencing project: providing services to taxonomists for standard genome sequencing and annotation.</title>
        <authorList>
            <consortium name="The Broad Institute Genomics Platform"/>
            <consortium name="The Broad Institute Genome Sequencing Center for Infectious Disease"/>
            <person name="Wu L."/>
            <person name="Ma J."/>
        </authorList>
    </citation>
    <scope>NUCLEOTIDE SEQUENCE [LARGE SCALE GENOMIC DNA]</scope>
    <source>
        <strain evidence="11">WYCCWR 12678</strain>
    </source>
</reference>
<proteinExistence type="inferred from homology"/>
<sequence length="185" mass="20681">MRIIIGLGNPGKEYETTRHNVGFVAIDKLSDTLGIEVRKSKFQALYGEGIHKGEKVVLVKPMTYMNLSGQSVRQLLDWYKPEPDEWVVVYDDMDLPLGTVRLRVKGSAGGHNGIKSIIASTGTQEFLRVKIGVDRPAPGVTVVDHVLSSFRKEERPLVDEAIKKTTDALQTYIEESFQNAMNKHN</sequence>
<dbReference type="InterPro" id="IPR036416">
    <property type="entry name" value="Pept_tRNA_hydro_sf"/>
</dbReference>
<evidence type="ECO:0000313" key="10">
    <source>
        <dbReference type="EMBL" id="MFC4768546.1"/>
    </source>
</evidence>
<name>A0ABV9Q2V4_9BACL</name>